<evidence type="ECO:0000313" key="2">
    <source>
        <dbReference type="EMBL" id="KAL0177061.1"/>
    </source>
</evidence>
<protein>
    <recommendedName>
        <fullName evidence="4">Retrotransposon gag domain-containing protein</fullName>
    </recommendedName>
</protein>
<feature type="region of interest" description="Disordered" evidence="1">
    <location>
        <begin position="207"/>
        <end position="232"/>
    </location>
</feature>
<organism evidence="2 3">
    <name type="scientific">Cirrhinus mrigala</name>
    <name type="common">Mrigala</name>
    <dbReference type="NCBI Taxonomy" id="683832"/>
    <lineage>
        <taxon>Eukaryota</taxon>
        <taxon>Metazoa</taxon>
        <taxon>Chordata</taxon>
        <taxon>Craniata</taxon>
        <taxon>Vertebrata</taxon>
        <taxon>Euteleostomi</taxon>
        <taxon>Actinopterygii</taxon>
        <taxon>Neopterygii</taxon>
        <taxon>Teleostei</taxon>
        <taxon>Ostariophysi</taxon>
        <taxon>Cypriniformes</taxon>
        <taxon>Cyprinidae</taxon>
        <taxon>Labeoninae</taxon>
        <taxon>Labeonini</taxon>
        <taxon>Cirrhinus</taxon>
    </lineage>
</organism>
<feature type="non-terminal residue" evidence="2">
    <location>
        <position position="232"/>
    </location>
</feature>
<evidence type="ECO:0000313" key="3">
    <source>
        <dbReference type="Proteomes" id="UP001529510"/>
    </source>
</evidence>
<dbReference type="Proteomes" id="UP001529510">
    <property type="component" value="Unassembled WGS sequence"/>
</dbReference>
<dbReference type="EMBL" id="JAMKFB020000013">
    <property type="protein sequence ID" value="KAL0177061.1"/>
    <property type="molecule type" value="Genomic_DNA"/>
</dbReference>
<dbReference type="AlphaFoldDB" id="A0ABD0PWR9"/>
<keyword evidence="3" id="KW-1185">Reference proteome</keyword>
<accession>A0ABD0PWR9</accession>
<comment type="caution">
    <text evidence="2">The sequence shown here is derived from an EMBL/GenBank/DDBJ whole genome shotgun (WGS) entry which is preliminary data.</text>
</comment>
<evidence type="ECO:0008006" key="4">
    <source>
        <dbReference type="Google" id="ProtNLM"/>
    </source>
</evidence>
<reference evidence="2 3" key="1">
    <citation type="submission" date="2024-05" db="EMBL/GenBank/DDBJ databases">
        <title>Genome sequencing and assembly of Indian major carp, Cirrhinus mrigala (Hamilton, 1822).</title>
        <authorList>
            <person name="Mohindra V."/>
            <person name="Chowdhury L.M."/>
            <person name="Lal K."/>
            <person name="Jena J.K."/>
        </authorList>
    </citation>
    <scope>NUCLEOTIDE SEQUENCE [LARGE SCALE GENOMIC DNA]</scope>
    <source>
        <strain evidence="2">CM1030</strain>
        <tissue evidence="2">Blood</tissue>
    </source>
</reference>
<gene>
    <name evidence="2" type="ORF">M9458_025955</name>
</gene>
<name>A0ABD0PWR9_CIRMR</name>
<feature type="non-terminal residue" evidence="2">
    <location>
        <position position="1"/>
    </location>
</feature>
<evidence type="ECO:0000256" key="1">
    <source>
        <dbReference type="SAM" id="MobiDB-lite"/>
    </source>
</evidence>
<proteinExistence type="predicted"/>
<sequence length="232" mass="25234">LPLLQNNQPTLIQQLYPTTSANMDPVISFALRAQGNRSLEDHIQDFLDIVQYSDFPDCALMDLFSHGLNEPIRTMLIVSGPRGSLIEFLDFALLLTGSSFTVGSVEESVDRTQVTADLSEPRHLTTDFHKPHIMPDSPEQLHKMAATPEPRHKMAATPEPLQKMAATPLIPEPAYIRSAAPEPDHAISVKPQPPYVTTPAKPVLVNATSAKPAPANATSAKPQPVHVMSSAP</sequence>